<reference evidence="2 3" key="1">
    <citation type="submission" date="2023-03" db="EMBL/GenBank/DDBJ databases">
        <title>Whole genome sequencing of Methanotrichaceae archaeon M04Ac.</title>
        <authorList>
            <person name="Khomyakova M.A."/>
            <person name="Merkel A.Y."/>
            <person name="Slobodkin A.I."/>
        </authorList>
    </citation>
    <scope>NUCLEOTIDE SEQUENCE [LARGE SCALE GENOMIC DNA]</scope>
    <source>
        <strain evidence="2 3">M04Ac</strain>
    </source>
</reference>
<dbReference type="EMBL" id="JARFPL010000001">
    <property type="protein sequence ID" value="MDF0592079.1"/>
    <property type="molecule type" value="Genomic_DNA"/>
</dbReference>
<protein>
    <submittedName>
        <fullName evidence="2">Metal-dependent hydrolase</fullName>
    </submittedName>
</protein>
<sequence length="329" mass="36122">MDLFTHIAIPYLAGRSFKRSGEETAALVLGGLALDLDFLLLPMNWILPNFFLLVHRGITHSLFFGFFAALLVLRIFTSWQVRSWTSERSGVDLRFSSRTVLFASVGVLIHLALDTLTTRGVPLLYPIDPARWSLEIFFYSEAPLLLASLGVIVLFIKRPNSVDPRKALLILLLLIVLTGGVRLAERDRAVEAAGAEAVAFPAPGLFSWTVLVEDGGQVRVYGSGGPTGGLELLESFNRLEGPLREGLTEAVGLAEALPQVRTFRWRSYDVIVSAAFRDGGWDLTYRDPVMTARMVGAPKATRGFFSALVSLDVRVEGGAAEVRGGRFWI</sequence>
<feature type="transmembrane region" description="Helical" evidence="1">
    <location>
        <begin position="136"/>
        <end position="155"/>
    </location>
</feature>
<dbReference type="GO" id="GO:0016787">
    <property type="term" value="F:hydrolase activity"/>
    <property type="evidence" value="ECO:0007669"/>
    <property type="project" value="UniProtKB-KW"/>
</dbReference>
<dbReference type="RefSeq" id="WP_316967787.1">
    <property type="nucleotide sequence ID" value="NZ_JARFPL010000001.1"/>
</dbReference>
<name>A0ABT5XBK1_9EURY</name>
<feature type="transmembrane region" description="Helical" evidence="1">
    <location>
        <begin position="58"/>
        <end position="77"/>
    </location>
</feature>
<organism evidence="2 3">
    <name type="scientific">Candidatus Methanocrinis alkalitolerans</name>
    <dbReference type="NCBI Taxonomy" id="3033395"/>
    <lineage>
        <taxon>Archaea</taxon>
        <taxon>Methanobacteriati</taxon>
        <taxon>Methanobacteriota</taxon>
        <taxon>Stenosarchaea group</taxon>
        <taxon>Methanomicrobia</taxon>
        <taxon>Methanotrichales</taxon>
        <taxon>Methanotrichaceae</taxon>
        <taxon>Methanocrinis</taxon>
    </lineage>
</organism>
<gene>
    <name evidence="2" type="ORF">P0O24_00560</name>
</gene>
<comment type="caution">
    <text evidence="2">The sequence shown here is derived from an EMBL/GenBank/DDBJ whole genome shotgun (WGS) entry which is preliminary data.</text>
</comment>
<feature type="transmembrane region" description="Helical" evidence="1">
    <location>
        <begin position="98"/>
        <end position="116"/>
    </location>
</feature>
<evidence type="ECO:0000313" key="3">
    <source>
        <dbReference type="Proteomes" id="UP001215956"/>
    </source>
</evidence>
<proteinExistence type="predicted"/>
<keyword evidence="3" id="KW-1185">Reference proteome</keyword>
<feature type="transmembrane region" description="Helical" evidence="1">
    <location>
        <begin position="167"/>
        <end position="184"/>
    </location>
</feature>
<keyword evidence="1" id="KW-1133">Transmembrane helix</keyword>
<dbReference type="Proteomes" id="UP001215956">
    <property type="component" value="Unassembled WGS sequence"/>
</dbReference>
<dbReference type="Pfam" id="PF04307">
    <property type="entry name" value="YdjM"/>
    <property type="match status" value="1"/>
</dbReference>
<dbReference type="InterPro" id="IPR053170">
    <property type="entry name" value="Transcription_regulator"/>
</dbReference>
<accession>A0ABT5XBK1</accession>
<keyword evidence="1" id="KW-0472">Membrane</keyword>
<dbReference type="InterPro" id="IPR007404">
    <property type="entry name" value="YdjM-like"/>
</dbReference>
<evidence type="ECO:0000313" key="2">
    <source>
        <dbReference type="EMBL" id="MDF0592079.1"/>
    </source>
</evidence>
<feature type="transmembrane region" description="Helical" evidence="1">
    <location>
        <begin position="25"/>
        <end position="46"/>
    </location>
</feature>
<evidence type="ECO:0000256" key="1">
    <source>
        <dbReference type="SAM" id="Phobius"/>
    </source>
</evidence>
<keyword evidence="2" id="KW-0378">Hydrolase</keyword>
<dbReference type="PANTHER" id="PTHR40031:SF1">
    <property type="entry name" value="MEMBRANE-BOUND METAL-DEPENDENT HYDROLASE"/>
    <property type="match status" value="1"/>
</dbReference>
<keyword evidence="1" id="KW-0812">Transmembrane</keyword>
<dbReference type="PANTHER" id="PTHR40031">
    <property type="entry name" value="HYPOTHETICAL MEMBRANE SPANNING PROTEIN"/>
    <property type="match status" value="1"/>
</dbReference>